<dbReference type="CDD" id="cd19958">
    <property type="entry name" value="pyocin_knob"/>
    <property type="match status" value="1"/>
</dbReference>
<protein>
    <submittedName>
        <fullName evidence="1">Uncharacterized protein</fullName>
    </submittedName>
</protein>
<sequence>MAEWKANYDKISFVVTATELSTNIENNTSEIQIVAEFKADRGTAGYNGYPQTVTIKVGNTTVADLSGITYSLSNGGIRSLGTWTTTINRDTYESTVPIVAEASDVGYLGESDGVTATINKSLSLSEIARESIPSLHTTSITFGNDVRIYTNRQNTSYTHTMVYRIGTKEGLVANNVGSYHDWTPPNSLAETFPDSLSGTVDIEVTTFNGSNELGTNTVRLTLSIDTNSTAFKPHVNPPTLEERNSLISSNIGDVWVQGQSRVNIIGGSLGRYGAKIVSGAIIMNPGPNQQRASADLNTEFETLSQIMRFTTAGTFNIALEVVDSRGLRTTSDPKTIEVVAYNAPILSDVTAHRDPDSPTDIVIGAKGVGSHLGNENTLTLSAHIRPATDTVWDDTHQVVSNTSTNGSVSISNQSFSGYSEALSYEIKIELKDKLTSSQVSIVTIGTTSVLLDAYKDVGMAIGKLYEPEYASSLQVGEKGLRSSGPIRVGDESVMYVQENGIYNGADLNNFTESGIYTINNNSQGTIVNAPSSFQKNNIALYVIKVSNTVTIQWFMYASAATEDFPNHMPISYRHKYANFWLPWKTL</sequence>
<name>A0ABS0LGG0_9LACT</name>
<comment type="caution">
    <text evidence="1">The sequence shown here is derived from an EMBL/GenBank/DDBJ whole genome shotgun (WGS) entry which is preliminary data.</text>
</comment>
<dbReference type="RefSeq" id="WP_197103079.1">
    <property type="nucleotide sequence ID" value="NZ_JACCEL010000001.1"/>
</dbReference>
<keyword evidence="2" id="KW-1185">Reference proteome</keyword>
<dbReference type="InterPro" id="IPR008577">
    <property type="entry name" value="DUF859"/>
</dbReference>
<gene>
    <name evidence="1" type="ORF">HYQ42_00365</name>
</gene>
<evidence type="ECO:0000313" key="1">
    <source>
        <dbReference type="EMBL" id="MBG9977223.1"/>
    </source>
</evidence>
<dbReference type="EMBL" id="JACCEL010000001">
    <property type="protein sequence ID" value="MBG9977223.1"/>
    <property type="molecule type" value="Genomic_DNA"/>
</dbReference>
<dbReference type="Proteomes" id="UP000823401">
    <property type="component" value="Unassembled WGS sequence"/>
</dbReference>
<organism evidence="1 2">
    <name type="scientific">Ruoffia tabacinasalis</name>
    <dbReference type="NCBI Taxonomy" id="87458"/>
    <lineage>
        <taxon>Bacteria</taxon>
        <taxon>Bacillati</taxon>
        <taxon>Bacillota</taxon>
        <taxon>Bacilli</taxon>
        <taxon>Lactobacillales</taxon>
        <taxon>Aerococcaceae</taxon>
        <taxon>Ruoffia</taxon>
    </lineage>
</organism>
<dbReference type="Pfam" id="PF05895">
    <property type="entry name" value="DUF859"/>
    <property type="match status" value="1"/>
</dbReference>
<reference evidence="1 2" key="1">
    <citation type="submission" date="2020-07" db="EMBL/GenBank/DDBJ databases">
        <title>Facklamia lactis sp. nov., isolated from raw milk.</title>
        <authorList>
            <person name="Doll E.V."/>
            <person name="Huptas C."/>
            <person name="Staib L."/>
            <person name="Wenning M."/>
            <person name="Scherer S."/>
        </authorList>
    </citation>
    <scope>NUCLEOTIDE SEQUENCE [LARGE SCALE GENOMIC DNA]</scope>
    <source>
        <strain evidence="1 2">DSM 104272</strain>
    </source>
</reference>
<evidence type="ECO:0000313" key="2">
    <source>
        <dbReference type="Proteomes" id="UP000823401"/>
    </source>
</evidence>
<proteinExistence type="predicted"/>
<accession>A0ABS0LGG0</accession>